<dbReference type="InterPro" id="IPR005174">
    <property type="entry name" value="KIB1-4_b-propeller"/>
</dbReference>
<evidence type="ECO:0000313" key="3">
    <source>
        <dbReference type="Proteomes" id="UP000479710"/>
    </source>
</evidence>
<organism evidence="2 3">
    <name type="scientific">Oryza meyeriana var. granulata</name>
    <dbReference type="NCBI Taxonomy" id="110450"/>
    <lineage>
        <taxon>Eukaryota</taxon>
        <taxon>Viridiplantae</taxon>
        <taxon>Streptophyta</taxon>
        <taxon>Embryophyta</taxon>
        <taxon>Tracheophyta</taxon>
        <taxon>Spermatophyta</taxon>
        <taxon>Magnoliopsida</taxon>
        <taxon>Liliopsida</taxon>
        <taxon>Poales</taxon>
        <taxon>Poaceae</taxon>
        <taxon>BOP clade</taxon>
        <taxon>Oryzoideae</taxon>
        <taxon>Oryzeae</taxon>
        <taxon>Oryzinae</taxon>
        <taxon>Oryza</taxon>
        <taxon>Oryza meyeriana</taxon>
    </lineage>
</organism>
<sequence length="161" mass="17081">MAYSARIADALTIDAHACARAAIPPVSASLVALFDREGAKSRRRISAVCVSPRITTGLIGRLATILCLGSSCVGSGDGWLAMDDLVLRLVNRLTDEEIPLHSFTQRRAWVSKIVFAPNPKPGDFTAAAITGAGHISYTTAGNSAWNEVECLRLAEGDTIID</sequence>
<evidence type="ECO:0000259" key="1">
    <source>
        <dbReference type="Pfam" id="PF03478"/>
    </source>
</evidence>
<dbReference type="PANTHER" id="PTHR34708:SF1">
    <property type="entry name" value="OS08G0126400 PROTEIN"/>
    <property type="match status" value="1"/>
</dbReference>
<gene>
    <name evidence="2" type="ORF">E2562_014913</name>
</gene>
<dbReference type="Pfam" id="PF03478">
    <property type="entry name" value="Beta-prop_KIB1-4"/>
    <property type="match status" value="1"/>
</dbReference>
<dbReference type="AlphaFoldDB" id="A0A6G1EJ88"/>
<accession>A0A6G1EJ88</accession>
<evidence type="ECO:0000313" key="2">
    <source>
        <dbReference type="EMBL" id="KAF0924807.1"/>
    </source>
</evidence>
<dbReference type="PANTHER" id="PTHR34708">
    <property type="entry name" value="OS07G0440000 PROTEIN"/>
    <property type="match status" value="1"/>
</dbReference>
<proteinExistence type="predicted"/>
<dbReference type="OrthoDB" id="719859at2759"/>
<keyword evidence="3" id="KW-1185">Reference proteome</keyword>
<protein>
    <recommendedName>
        <fullName evidence="1">KIB1-4 beta-propeller domain-containing protein</fullName>
    </recommendedName>
</protein>
<comment type="caution">
    <text evidence="2">The sequence shown here is derived from an EMBL/GenBank/DDBJ whole genome shotgun (WGS) entry which is preliminary data.</text>
</comment>
<feature type="domain" description="KIB1-4 beta-propeller" evidence="1">
    <location>
        <begin position="68"/>
        <end position="150"/>
    </location>
</feature>
<name>A0A6G1EJ88_9ORYZ</name>
<dbReference type="EMBL" id="SPHZ02000003">
    <property type="protein sequence ID" value="KAF0924807.1"/>
    <property type="molecule type" value="Genomic_DNA"/>
</dbReference>
<reference evidence="2 3" key="1">
    <citation type="submission" date="2019-11" db="EMBL/GenBank/DDBJ databases">
        <title>Whole genome sequence of Oryza granulata.</title>
        <authorList>
            <person name="Li W."/>
        </authorList>
    </citation>
    <scope>NUCLEOTIDE SEQUENCE [LARGE SCALE GENOMIC DNA]</scope>
    <source>
        <strain evidence="3">cv. Menghai</strain>
        <tissue evidence="2">Leaf</tissue>
    </source>
</reference>
<dbReference type="Proteomes" id="UP000479710">
    <property type="component" value="Unassembled WGS sequence"/>
</dbReference>